<proteinExistence type="predicted"/>
<keyword evidence="3" id="KW-1185">Reference proteome</keyword>
<reference evidence="2" key="2">
    <citation type="submission" date="2023-01" db="EMBL/GenBank/DDBJ databases">
        <authorList>
            <person name="Sun Q."/>
            <person name="Evtushenko L."/>
        </authorList>
    </citation>
    <scope>NUCLEOTIDE SEQUENCE</scope>
    <source>
        <strain evidence="2">VKM Ac-1321</strain>
    </source>
</reference>
<organism evidence="2 3">
    <name type="scientific">Dactylosporangium matsuzakiense</name>
    <dbReference type="NCBI Taxonomy" id="53360"/>
    <lineage>
        <taxon>Bacteria</taxon>
        <taxon>Bacillati</taxon>
        <taxon>Actinomycetota</taxon>
        <taxon>Actinomycetes</taxon>
        <taxon>Micromonosporales</taxon>
        <taxon>Micromonosporaceae</taxon>
        <taxon>Dactylosporangium</taxon>
    </lineage>
</organism>
<gene>
    <name evidence="2" type="ORF">GCM10017581_048630</name>
</gene>
<dbReference type="Proteomes" id="UP001143480">
    <property type="component" value="Unassembled WGS sequence"/>
</dbReference>
<protein>
    <submittedName>
        <fullName evidence="2">Uncharacterized protein</fullName>
    </submittedName>
</protein>
<accession>A0A9W6KLK9</accession>
<reference evidence="2" key="1">
    <citation type="journal article" date="2014" name="Int. J. Syst. Evol. Microbiol.">
        <title>Complete genome sequence of Corynebacterium casei LMG S-19264T (=DSM 44701T), isolated from a smear-ripened cheese.</title>
        <authorList>
            <consortium name="US DOE Joint Genome Institute (JGI-PGF)"/>
            <person name="Walter F."/>
            <person name="Albersmeier A."/>
            <person name="Kalinowski J."/>
            <person name="Ruckert C."/>
        </authorList>
    </citation>
    <scope>NUCLEOTIDE SEQUENCE</scope>
    <source>
        <strain evidence="2">VKM Ac-1321</strain>
    </source>
</reference>
<dbReference type="AlphaFoldDB" id="A0A9W6KLK9"/>
<feature type="region of interest" description="Disordered" evidence="1">
    <location>
        <begin position="1"/>
        <end position="56"/>
    </location>
</feature>
<comment type="caution">
    <text evidence="2">The sequence shown here is derived from an EMBL/GenBank/DDBJ whole genome shotgun (WGS) entry which is preliminary data.</text>
</comment>
<sequence length="56" mass="5799">MTTPQGQPVPPVVPVALSDDLAGKERTARDAEDGTPVGQADQRADVERSGGDPDEV</sequence>
<feature type="compositionally biased region" description="Basic and acidic residues" evidence="1">
    <location>
        <begin position="42"/>
        <end position="56"/>
    </location>
</feature>
<name>A0A9W6KLK9_9ACTN</name>
<dbReference type="RefSeq" id="WP_261965431.1">
    <property type="nucleotide sequence ID" value="NZ_BAAAXA010000001.1"/>
</dbReference>
<evidence type="ECO:0000256" key="1">
    <source>
        <dbReference type="SAM" id="MobiDB-lite"/>
    </source>
</evidence>
<dbReference type="EMBL" id="BSFP01000029">
    <property type="protein sequence ID" value="GLL03120.1"/>
    <property type="molecule type" value="Genomic_DNA"/>
</dbReference>
<feature type="compositionally biased region" description="Basic and acidic residues" evidence="1">
    <location>
        <begin position="21"/>
        <end position="32"/>
    </location>
</feature>
<evidence type="ECO:0000313" key="3">
    <source>
        <dbReference type="Proteomes" id="UP001143480"/>
    </source>
</evidence>
<evidence type="ECO:0000313" key="2">
    <source>
        <dbReference type="EMBL" id="GLL03120.1"/>
    </source>
</evidence>